<name>A0A7X1B6T3_9BACT</name>
<dbReference type="PANTHER" id="PTHR43466">
    <property type="entry name" value="2-OXO-4-HYDROXY-4-CARBOXY-5-UREIDOIMIDAZOLINE DECARBOXYLASE-RELATED"/>
    <property type="match status" value="1"/>
</dbReference>
<dbReference type="GO" id="GO:0051997">
    <property type="term" value="F:2-oxo-4-hydroxy-4-carboxy-5-ureidoimidazoline decarboxylase activity"/>
    <property type="evidence" value="ECO:0007669"/>
    <property type="project" value="UniProtKB-EC"/>
</dbReference>
<keyword evidence="6 8" id="KW-0456">Lyase</keyword>
<proteinExistence type="predicted"/>
<dbReference type="AlphaFoldDB" id="A0A7X1B6T3"/>
<dbReference type="PANTHER" id="PTHR43466:SF1">
    <property type="entry name" value="2-OXO-4-HYDROXY-4-CARBOXY-5-UREIDOIMIDAZOLINE DECARBOXYLASE-RELATED"/>
    <property type="match status" value="1"/>
</dbReference>
<dbReference type="SUPFAM" id="SSF158694">
    <property type="entry name" value="UraD-Like"/>
    <property type="match status" value="1"/>
</dbReference>
<evidence type="ECO:0000313" key="9">
    <source>
        <dbReference type="Proteomes" id="UP000526501"/>
    </source>
</evidence>
<dbReference type="InterPro" id="IPR018020">
    <property type="entry name" value="OHCU_decarboxylase"/>
</dbReference>
<dbReference type="Pfam" id="PF09349">
    <property type="entry name" value="OHCU_decarbox"/>
    <property type="match status" value="1"/>
</dbReference>
<evidence type="ECO:0000259" key="7">
    <source>
        <dbReference type="Pfam" id="PF09349"/>
    </source>
</evidence>
<dbReference type="GO" id="GO:0000255">
    <property type="term" value="P:allantoin metabolic process"/>
    <property type="evidence" value="ECO:0007669"/>
    <property type="project" value="InterPro"/>
</dbReference>
<dbReference type="InterPro" id="IPR017580">
    <property type="entry name" value="OHCU_decarboxylase-1"/>
</dbReference>
<evidence type="ECO:0000256" key="6">
    <source>
        <dbReference type="ARBA" id="ARBA00023239"/>
    </source>
</evidence>
<dbReference type="GO" id="GO:0019628">
    <property type="term" value="P:urate catabolic process"/>
    <property type="evidence" value="ECO:0007669"/>
    <property type="project" value="UniProtKB-UniPathway"/>
</dbReference>
<evidence type="ECO:0000256" key="1">
    <source>
        <dbReference type="ARBA" id="ARBA00001163"/>
    </source>
</evidence>
<dbReference type="GO" id="GO:0006144">
    <property type="term" value="P:purine nucleobase metabolic process"/>
    <property type="evidence" value="ECO:0007669"/>
    <property type="project" value="UniProtKB-KW"/>
</dbReference>
<keyword evidence="4" id="KW-0659">Purine metabolism</keyword>
<dbReference type="EC" id="4.1.1.97" evidence="3"/>
<dbReference type="Gene3D" id="1.10.3330.10">
    <property type="entry name" value="Oxo-4-hydroxy-4-carboxy-5-ureidoimidazoline decarboxylase"/>
    <property type="match status" value="1"/>
</dbReference>
<dbReference type="UniPathway" id="UPA00394">
    <property type="reaction ID" value="UER00652"/>
</dbReference>
<comment type="caution">
    <text evidence="8">The sequence shown here is derived from an EMBL/GenBank/DDBJ whole genome shotgun (WGS) entry which is preliminary data.</text>
</comment>
<keyword evidence="9" id="KW-1185">Reference proteome</keyword>
<evidence type="ECO:0000256" key="3">
    <source>
        <dbReference type="ARBA" id="ARBA00012257"/>
    </source>
</evidence>
<dbReference type="NCBIfam" id="TIGR03164">
    <property type="entry name" value="UHCUDC"/>
    <property type="match status" value="1"/>
</dbReference>
<dbReference type="Proteomes" id="UP000526501">
    <property type="component" value="Unassembled WGS sequence"/>
</dbReference>
<keyword evidence="5" id="KW-0210">Decarboxylase</keyword>
<organism evidence="8 9">
    <name type="scientific">Pelagicoccus albus</name>
    <dbReference type="NCBI Taxonomy" id="415222"/>
    <lineage>
        <taxon>Bacteria</taxon>
        <taxon>Pseudomonadati</taxon>
        <taxon>Verrucomicrobiota</taxon>
        <taxon>Opitutia</taxon>
        <taxon>Puniceicoccales</taxon>
        <taxon>Pelagicoccaceae</taxon>
        <taxon>Pelagicoccus</taxon>
    </lineage>
</organism>
<dbReference type="RefSeq" id="WP_185659321.1">
    <property type="nucleotide sequence ID" value="NZ_CAWPOO010000006.1"/>
</dbReference>
<gene>
    <name evidence="8" type="primary">uraD</name>
    <name evidence="8" type="ORF">H5P27_05245</name>
</gene>
<accession>A0A7X1B6T3</accession>
<evidence type="ECO:0000256" key="5">
    <source>
        <dbReference type="ARBA" id="ARBA00022793"/>
    </source>
</evidence>
<comment type="catalytic activity">
    <reaction evidence="1">
        <text>5-hydroxy-2-oxo-4-ureido-2,5-dihydro-1H-imidazole-5-carboxylate + H(+) = (S)-allantoin + CO2</text>
        <dbReference type="Rhea" id="RHEA:26301"/>
        <dbReference type="ChEBI" id="CHEBI:15378"/>
        <dbReference type="ChEBI" id="CHEBI:15678"/>
        <dbReference type="ChEBI" id="CHEBI:16526"/>
        <dbReference type="ChEBI" id="CHEBI:58639"/>
        <dbReference type="EC" id="4.1.1.97"/>
    </reaction>
</comment>
<reference evidence="8 9" key="1">
    <citation type="submission" date="2020-07" db="EMBL/GenBank/DDBJ databases">
        <authorList>
            <person name="Feng X."/>
        </authorList>
    </citation>
    <scope>NUCLEOTIDE SEQUENCE [LARGE SCALE GENOMIC DNA]</scope>
    <source>
        <strain evidence="8 9">JCM23202</strain>
    </source>
</reference>
<comment type="pathway">
    <text evidence="2">Purine metabolism; urate degradation; (S)-allantoin from urate: step 3/3.</text>
</comment>
<protein>
    <recommendedName>
        <fullName evidence="3">2-oxo-4-hydroxy-4-carboxy-5-ureidoimidazoline decarboxylase</fullName>
        <ecNumber evidence="3">4.1.1.97</ecNumber>
    </recommendedName>
</protein>
<sequence>MISLSELNNLNTSAYVDALESLYEYSPWVVERSAASRPFTSIKSMQATLEGVIYAASDEEQLNLLVSHPDLAAKIEEISKLTDFSQSEQSRAGFASLPQDTLVAFRATLGAYREKFSHPFILCVSEHSAQEAIPILEARLQSSPKSERMACLAQVGRIGWHRLIQLVKS</sequence>
<dbReference type="EMBL" id="JACHVC010000006">
    <property type="protein sequence ID" value="MBC2605443.1"/>
    <property type="molecule type" value="Genomic_DNA"/>
</dbReference>
<feature type="domain" description="Oxo-4-hydroxy-4-carboxy-5-ureidoimidazoline decarboxylase" evidence="7">
    <location>
        <begin position="8"/>
        <end position="163"/>
    </location>
</feature>
<evidence type="ECO:0000256" key="2">
    <source>
        <dbReference type="ARBA" id="ARBA00004754"/>
    </source>
</evidence>
<evidence type="ECO:0000313" key="8">
    <source>
        <dbReference type="EMBL" id="MBC2605443.1"/>
    </source>
</evidence>
<dbReference type="InterPro" id="IPR036778">
    <property type="entry name" value="OHCU_decarboxylase_sf"/>
</dbReference>
<evidence type="ECO:0000256" key="4">
    <source>
        <dbReference type="ARBA" id="ARBA00022631"/>
    </source>
</evidence>